<organism evidence="1 2">
    <name type="scientific">Prunus persica</name>
    <name type="common">Peach</name>
    <name type="synonym">Amygdalus persica</name>
    <dbReference type="NCBI Taxonomy" id="3760"/>
    <lineage>
        <taxon>Eukaryota</taxon>
        <taxon>Viridiplantae</taxon>
        <taxon>Streptophyta</taxon>
        <taxon>Embryophyta</taxon>
        <taxon>Tracheophyta</taxon>
        <taxon>Spermatophyta</taxon>
        <taxon>Magnoliopsida</taxon>
        <taxon>eudicotyledons</taxon>
        <taxon>Gunneridae</taxon>
        <taxon>Pentapetalae</taxon>
        <taxon>rosids</taxon>
        <taxon>fabids</taxon>
        <taxon>Rosales</taxon>
        <taxon>Rosaceae</taxon>
        <taxon>Amygdaloideae</taxon>
        <taxon>Amygdaleae</taxon>
        <taxon>Prunus</taxon>
    </lineage>
</organism>
<dbReference type="Proteomes" id="UP000006882">
    <property type="component" value="Chromosome G1"/>
</dbReference>
<dbReference type="AlphaFoldDB" id="A0A251QV76"/>
<evidence type="ECO:0000313" key="2">
    <source>
        <dbReference type="Proteomes" id="UP000006882"/>
    </source>
</evidence>
<dbReference type="Gramene" id="ONI27739">
    <property type="protein sequence ID" value="ONI27739"/>
    <property type="gene ID" value="PRUPE_1G102800"/>
</dbReference>
<name>A0A251QV76_PRUPE</name>
<reference evidence="1 2" key="1">
    <citation type="journal article" date="2013" name="Nat. Genet.">
        <title>The high-quality draft genome of peach (Prunus persica) identifies unique patterns of genetic diversity, domestication and genome evolution.</title>
        <authorList>
            <consortium name="International Peach Genome Initiative"/>
            <person name="Verde I."/>
            <person name="Abbott A.G."/>
            <person name="Scalabrin S."/>
            <person name="Jung S."/>
            <person name="Shu S."/>
            <person name="Marroni F."/>
            <person name="Zhebentyayeva T."/>
            <person name="Dettori M.T."/>
            <person name="Grimwood J."/>
            <person name="Cattonaro F."/>
            <person name="Zuccolo A."/>
            <person name="Rossini L."/>
            <person name="Jenkins J."/>
            <person name="Vendramin E."/>
            <person name="Meisel L.A."/>
            <person name="Decroocq V."/>
            <person name="Sosinski B."/>
            <person name="Prochnik S."/>
            <person name="Mitros T."/>
            <person name="Policriti A."/>
            <person name="Cipriani G."/>
            <person name="Dondini L."/>
            <person name="Ficklin S."/>
            <person name="Goodstein D.M."/>
            <person name="Xuan P."/>
            <person name="Del Fabbro C."/>
            <person name="Aramini V."/>
            <person name="Copetti D."/>
            <person name="Gonzalez S."/>
            <person name="Horner D.S."/>
            <person name="Falchi R."/>
            <person name="Lucas S."/>
            <person name="Mica E."/>
            <person name="Maldonado J."/>
            <person name="Lazzari B."/>
            <person name="Bielenberg D."/>
            <person name="Pirona R."/>
            <person name="Miculan M."/>
            <person name="Barakat A."/>
            <person name="Testolin R."/>
            <person name="Stella A."/>
            <person name="Tartarini S."/>
            <person name="Tonutti P."/>
            <person name="Arus P."/>
            <person name="Orellana A."/>
            <person name="Wells C."/>
            <person name="Main D."/>
            <person name="Vizzotto G."/>
            <person name="Silva H."/>
            <person name="Salamini F."/>
            <person name="Schmutz J."/>
            <person name="Morgante M."/>
            <person name="Rokhsar D.S."/>
        </authorList>
    </citation>
    <scope>NUCLEOTIDE SEQUENCE [LARGE SCALE GENOMIC DNA]</scope>
    <source>
        <strain evidence="2">cv. Nemared</strain>
    </source>
</reference>
<dbReference type="EMBL" id="CM007651">
    <property type="protein sequence ID" value="ONI27739.1"/>
    <property type="molecule type" value="Genomic_DNA"/>
</dbReference>
<protein>
    <submittedName>
        <fullName evidence="1">Uncharacterized protein</fullName>
    </submittedName>
</protein>
<sequence>MIDLPMFWLVIVSLPVMKENNHKCSRVVRHSKYLFVWKGRIQFSHGVFGDDDLDLRTRLFQPGEFDAGASTRLFKSTWVH</sequence>
<accession>A0A251QV76</accession>
<gene>
    <name evidence="1" type="ORF">PRUPE_1G102800</name>
</gene>
<keyword evidence="2" id="KW-1185">Reference proteome</keyword>
<proteinExistence type="predicted"/>
<evidence type="ECO:0000313" key="1">
    <source>
        <dbReference type="EMBL" id="ONI27739.1"/>
    </source>
</evidence>